<evidence type="ECO:0000313" key="1">
    <source>
        <dbReference type="EMBL" id="GAE88855.1"/>
    </source>
</evidence>
<evidence type="ECO:0000313" key="2">
    <source>
        <dbReference type="Proteomes" id="UP000019109"/>
    </source>
</evidence>
<name>W4V615_9FIRM</name>
<dbReference type="AlphaFoldDB" id="W4V615"/>
<comment type="caution">
    <text evidence="1">The sequence shown here is derived from an EMBL/GenBank/DDBJ whole genome shotgun (WGS) entry which is preliminary data.</text>
</comment>
<reference evidence="1" key="1">
    <citation type="journal article" date="2014" name="Genome Announc.">
        <title>Draft Genome Sequence of Clostridium straminisolvens Strain JCM 21531T, Isolated from a Cellulose-Degrading Bacterial Community.</title>
        <authorList>
            <person name="Yuki M."/>
            <person name="Oshima K."/>
            <person name="Suda W."/>
            <person name="Sakamoto M."/>
            <person name="Kitamura K."/>
            <person name="Iida T."/>
            <person name="Hattori M."/>
            <person name="Ohkuma M."/>
        </authorList>
    </citation>
    <scope>NUCLEOTIDE SEQUENCE [LARGE SCALE GENOMIC DNA]</scope>
    <source>
        <strain evidence="1">JCM 21531</strain>
    </source>
</reference>
<gene>
    <name evidence="1" type="ORF">JCM21531_2335</name>
</gene>
<accession>W4V615</accession>
<keyword evidence="2" id="KW-1185">Reference proteome</keyword>
<dbReference type="STRING" id="1294263.JCM21531_2335"/>
<dbReference type="Proteomes" id="UP000019109">
    <property type="component" value="Unassembled WGS sequence"/>
</dbReference>
<dbReference type="EMBL" id="BAVR01000026">
    <property type="protein sequence ID" value="GAE88855.1"/>
    <property type="molecule type" value="Genomic_DNA"/>
</dbReference>
<protein>
    <submittedName>
        <fullName evidence="1">Uncharacterized protein</fullName>
    </submittedName>
</protein>
<proteinExistence type="predicted"/>
<sequence length="95" mass="11104">MKAGKTNAYQCIIHQFIKDFEGFLEQYASHYPLFGRVWYHAIPFLSNDIVDKYAKEFIDGIKENGSIVNPYPNLPKWDSILTLDGLMILKKHKRI</sequence>
<organism evidence="1 2">
    <name type="scientific">Acetivibrio straminisolvens JCM 21531</name>
    <dbReference type="NCBI Taxonomy" id="1294263"/>
    <lineage>
        <taxon>Bacteria</taxon>
        <taxon>Bacillati</taxon>
        <taxon>Bacillota</taxon>
        <taxon>Clostridia</taxon>
        <taxon>Eubacteriales</taxon>
        <taxon>Oscillospiraceae</taxon>
        <taxon>Acetivibrio</taxon>
    </lineage>
</organism>